<keyword evidence="3" id="KW-1185">Reference proteome</keyword>
<dbReference type="EMBL" id="JBHLSW010000003">
    <property type="protein sequence ID" value="MFC0632755.1"/>
    <property type="molecule type" value="Genomic_DNA"/>
</dbReference>
<proteinExistence type="predicted"/>
<evidence type="ECO:0000313" key="2">
    <source>
        <dbReference type="EMBL" id="MFC0632755.1"/>
    </source>
</evidence>
<protein>
    <submittedName>
        <fullName evidence="2">C13 family peptidase</fullName>
    </submittedName>
</protein>
<reference evidence="2 3" key="1">
    <citation type="submission" date="2024-09" db="EMBL/GenBank/DDBJ databases">
        <authorList>
            <person name="Sun Q."/>
            <person name="Mori K."/>
        </authorList>
    </citation>
    <scope>NUCLEOTIDE SEQUENCE [LARGE SCALE GENOMIC DNA]</scope>
    <source>
        <strain evidence="2 3">NCAIM B.02621</strain>
    </source>
</reference>
<organism evidence="2 3">
    <name type="scientific">Brevundimonas balnearis</name>
    <dbReference type="NCBI Taxonomy" id="1572858"/>
    <lineage>
        <taxon>Bacteria</taxon>
        <taxon>Pseudomonadati</taxon>
        <taxon>Pseudomonadota</taxon>
        <taxon>Alphaproteobacteria</taxon>
        <taxon>Caulobacterales</taxon>
        <taxon>Caulobacteraceae</taxon>
        <taxon>Brevundimonas</taxon>
    </lineage>
</organism>
<dbReference type="Proteomes" id="UP001589906">
    <property type="component" value="Unassembled WGS sequence"/>
</dbReference>
<feature type="chain" id="PRO_5046044555" evidence="1">
    <location>
        <begin position="18"/>
        <end position="255"/>
    </location>
</feature>
<gene>
    <name evidence="2" type="ORF">ACFFGE_02550</name>
</gene>
<name>A0ABV6QZH2_9CAUL</name>
<evidence type="ECO:0000313" key="3">
    <source>
        <dbReference type="Proteomes" id="UP001589906"/>
    </source>
</evidence>
<keyword evidence="1" id="KW-0732">Signal</keyword>
<feature type="signal peptide" evidence="1">
    <location>
        <begin position="1"/>
        <end position="17"/>
    </location>
</feature>
<accession>A0ABV6QZH2</accession>
<dbReference type="Gene3D" id="3.40.50.1460">
    <property type="match status" value="1"/>
</dbReference>
<comment type="caution">
    <text evidence="2">The sequence shown here is derived from an EMBL/GenBank/DDBJ whole genome shotgun (WGS) entry which is preliminary data.</text>
</comment>
<dbReference type="Pfam" id="PF01650">
    <property type="entry name" value="Peptidase_C13"/>
    <property type="match status" value="1"/>
</dbReference>
<sequence length="255" mass="26706">MTSALIAILVWIAGASAGQTGVSSQAAWIGEWRAVVVAGDWRDTRGRPIDAFDNATRDVAAALRARGLEAVDTFSLRPDAPQPVAPIAAMQRAAAGLGGPQARGGCLFYLTSHGSTEGVVFGPGTFTPTEAAVLLRSACGARPTVVVVSACYSGVFLGALSGPNRMVMTAARPDRNSFGCGEDDVYPFFDACVIESLPVAADFIDLANRTRACVARREAEEGATPPSEPQIRIGRDMQLLLPLVRFRDGRGTPGS</sequence>
<dbReference type="InterPro" id="IPR001096">
    <property type="entry name" value="Peptidase_C13"/>
</dbReference>
<evidence type="ECO:0000256" key="1">
    <source>
        <dbReference type="SAM" id="SignalP"/>
    </source>
</evidence>
<dbReference type="RefSeq" id="WP_376833991.1">
    <property type="nucleotide sequence ID" value="NZ_JBHLSW010000003.1"/>
</dbReference>